<feature type="domain" description="EF-hand" evidence="3">
    <location>
        <begin position="1794"/>
        <end position="1829"/>
    </location>
</feature>
<dbReference type="CDD" id="cd00051">
    <property type="entry name" value="EFh"/>
    <property type="match status" value="4"/>
</dbReference>
<feature type="domain" description="EF-hand" evidence="3">
    <location>
        <begin position="1468"/>
        <end position="1503"/>
    </location>
</feature>
<evidence type="ECO:0000256" key="2">
    <source>
        <dbReference type="SAM" id="MobiDB-lite"/>
    </source>
</evidence>
<feature type="compositionally biased region" description="Polar residues" evidence="2">
    <location>
        <begin position="2566"/>
        <end position="2583"/>
    </location>
</feature>
<dbReference type="OrthoDB" id="313446at2759"/>
<dbReference type="InterPro" id="IPR011992">
    <property type="entry name" value="EF-hand-dom_pair"/>
</dbReference>
<gene>
    <name evidence="4" type="ORF">ACHHYP_06592</name>
</gene>
<feature type="domain" description="EF-hand" evidence="3">
    <location>
        <begin position="1431"/>
        <end position="1466"/>
    </location>
</feature>
<dbReference type="InterPro" id="IPR058685">
    <property type="entry name" value="Ig_NPHP4_4th"/>
</dbReference>
<feature type="region of interest" description="Disordered" evidence="2">
    <location>
        <begin position="2315"/>
        <end position="2346"/>
    </location>
</feature>
<dbReference type="Pfam" id="PF26189">
    <property type="entry name" value="Ig_NPHP4_2nd"/>
    <property type="match status" value="1"/>
</dbReference>
<name>A0A1V9YT98_ACHHY</name>
<evidence type="ECO:0000313" key="5">
    <source>
        <dbReference type="Proteomes" id="UP000243579"/>
    </source>
</evidence>
<dbReference type="GO" id="GO:0005509">
    <property type="term" value="F:calcium ion binding"/>
    <property type="evidence" value="ECO:0007669"/>
    <property type="project" value="InterPro"/>
</dbReference>
<dbReference type="InterPro" id="IPR058688">
    <property type="entry name" value="Ig_NPHP4_2nd"/>
</dbReference>
<dbReference type="STRING" id="1202772.A0A1V9YT98"/>
<feature type="compositionally biased region" description="Polar residues" evidence="2">
    <location>
        <begin position="2705"/>
        <end position="2716"/>
    </location>
</feature>
<dbReference type="InterPro" id="IPR029775">
    <property type="entry name" value="NPHP4"/>
</dbReference>
<feature type="domain" description="EF-hand" evidence="3">
    <location>
        <begin position="1701"/>
        <end position="1736"/>
    </location>
</feature>
<dbReference type="SUPFAM" id="SSF47473">
    <property type="entry name" value="EF-hand"/>
    <property type="match status" value="6"/>
</dbReference>
<dbReference type="Gene3D" id="1.10.238.10">
    <property type="entry name" value="EF-hand"/>
    <property type="match status" value="11"/>
</dbReference>
<evidence type="ECO:0000259" key="3">
    <source>
        <dbReference type="PROSITE" id="PS50222"/>
    </source>
</evidence>
<feature type="domain" description="EF-hand" evidence="3">
    <location>
        <begin position="1918"/>
        <end position="1953"/>
    </location>
</feature>
<dbReference type="Pfam" id="PF26187">
    <property type="entry name" value="Ig_NPHP4_4th"/>
    <property type="match status" value="1"/>
</dbReference>
<feature type="compositionally biased region" description="Polar residues" evidence="2">
    <location>
        <begin position="287"/>
        <end position="296"/>
    </location>
</feature>
<feature type="domain" description="EF-hand" evidence="3">
    <location>
        <begin position="1342"/>
        <end position="1377"/>
    </location>
</feature>
<accession>A0A1V9YT98</accession>
<feature type="domain" description="EF-hand" evidence="3">
    <location>
        <begin position="2244"/>
        <end position="2279"/>
    </location>
</feature>
<feature type="domain" description="EF-hand" evidence="3">
    <location>
        <begin position="2462"/>
        <end position="2497"/>
    </location>
</feature>
<feature type="domain" description="EF-hand" evidence="3">
    <location>
        <begin position="1976"/>
        <end position="2011"/>
    </location>
</feature>
<dbReference type="PANTHER" id="PTHR31043:SF3">
    <property type="entry name" value="NEPHROCYSTIN-4"/>
    <property type="match status" value="1"/>
</dbReference>
<dbReference type="PROSITE" id="PS50222">
    <property type="entry name" value="EF_HAND_2"/>
    <property type="match status" value="20"/>
</dbReference>
<feature type="domain" description="EF-hand" evidence="3">
    <location>
        <begin position="2062"/>
        <end position="2097"/>
    </location>
</feature>
<feature type="domain" description="EF-hand" evidence="3">
    <location>
        <begin position="1520"/>
        <end position="1555"/>
    </location>
</feature>
<dbReference type="InterPro" id="IPR058686">
    <property type="entry name" value="Ig_NPHP4_3rd"/>
</dbReference>
<evidence type="ECO:0000313" key="4">
    <source>
        <dbReference type="EMBL" id="OQR88861.1"/>
    </source>
</evidence>
<dbReference type="Proteomes" id="UP000243579">
    <property type="component" value="Unassembled WGS sequence"/>
</dbReference>
<feature type="compositionally biased region" description="Basic residues" evidence="2">
    <location>
        <begin position="431"/>
        <end position="443"/>
    </location>
</feature>
<feature type="domain" description="EF-hand" evidence="3">
    <location>
        <begin position="2170"/>
        <end position="2196"/>
    </location>
</feature>
<dbReference type="InterPro" id="IPR002048">
    <property type="entry name" value="EF_hand_dom"/>
</dbReference>
<dbReference type="EMBL" id="JNBR01001051">
    <property type="protein sequence ID" value="OQR88861.1"/>
    <property type="molecule type" value="Genomic_DNA"/>
</dbReference>
<feature type="compositionally biased region" description="Polar residues" evidence="2">
    <location>
        <begin position="2784"/>
        <end position="2793"/>
    </location>
</feature>
<protein>
    <submittedName>
        <fullName evidence="4">Nephrocystin-4-like protein</fullName>
    </submittedName>
</protein>
<sequence length="3489" mass="374357">MSEGSPKAAPTADMMNDAVADKPTTIDSKEDAGSKEEAGFRRRSMIPKRAAATSSPATSGKEDGVKPWRKKAGLTEPPSASGKEDVDKPWKRKASARPAPTTSDAVDIVEVVEPSKNKQAVEASVASDNEAASKLTKSSIVVREQDANADNVVQRAKKPPVTATDSPVTSGKEDKPWKKNRAQTPKPLAKDDTLVAERPQTVKARDTPTTPKTDAVQVFEPTKSTAPDPSAHPAPISQNNHATSAPETEKTMEPTYAASHPDATASARTREPNPAVTEPAAAAPLTRQLSSRTASVQPPIIAAQGTADTGAVPAKTTDAIAAEFSSSVAPTGSPMVASSSRSTKSTDSAAAANSPPPTTQPAKSPTKSVASSPSRAPRKHRATSKATADPASPPKRSKKHKTTSPKRRPPRKQGPVKASSSDSSDEAPVRRIAKPLPRNKRKSGSALWPEREKAFEHFRCENIVMPVPEGPKAPARVSKTSAYCIELHLVQNWPVAEKLQHAVLHYGVQVTFFHGGTRRFFGNTWRSPEISETSYADVRLHMNLAFLTDVVDPGCVAVVELIAHEKRGSSTLTAVSHGCGWCLLPLFGQKLLPTSTEALAVSVFAGSPRTLWVTPPADWQAQPKHSGCKLLYHVRAYDPFLKLYQLVRKNELVCGTDRIPGLKEMSLVGIAPAKLELSRVKLPREIAVAEEFTVTVTASRVFVHLREEVEKGLVERLAKTRRALYPLAETLDGQVATRVLKVALHNGRCFRTRQHTVPLKVENGSNTLSAVEHVVKLKGYSLCPLFAIVLVLQFTVQFRLVWPKHAKPVSEKEPLPTEDVVVVTMGARALVPSDGKKFYYHDTSRLGADGDNQAEEDAVLHVELKSGSYARPYSDNVLYTSPTWTDSVKRGKLEEAIASCDVEVLVDGASLSSSDDDAPVEDSKAPPAEPEDAYAKNLRDEAARDATLAKALQTTLNPTTPAVRPVDRRLGPEPHLTTIVSDDVTPAQELSRASKALLTRHGVYDDAPSSPQRAPVVAPAKVATTLRDELADGLNLLEVQFQFAAFRPAAGTPVPMSLHFTFQFYTFAPTKTDRLLVTATHTAATYLLCRRQEGGKPKPAPALGFEVHTTRHSALEPRAFALYLQHKALVIDVWDGDSLLQLGTMVIPLAALLRQGARVKKHHAEYAVQTLPADDSGLKTIVGAVQVLMSHYASASTPCPPSVVAPTADGSSNWRLAAGAAAAGAPSEPRHRVRARPLAESNEELRQLLVKERFYAPPNTARSGVKANGSASDGSSLTREELELLCRRFATQATRCNRLDANALLALVSTQPSAKPPTNAAAKPDPSAFLEQLRAVFLQAHAQGLQFKQMFAFLDANGDGFLTPAEFVKGLRQLGPLFASLPPAAISAVVGYFDTNGDGRVNYKEFLEFVHQACCIDLLDELRAVLRRALDKGLDVPSIFRHIDTSGDNTVSYSEFETALAQLDFQVQDRAMFETFCRQLDADGDGAISYMEFIASMGLVVQAQDALLSTLKTKLQRTVAAGIDVGELFHHVDKDGSGAVSYDEFAALIKEMDPATELSDTFLQELIRRVDADASGTIETTEFMAFAGLPYDPAASVQRRLERLLSAAAATGVSVADAFREFDKDHSGTVTPQELQAALASLKCPLSDGDLKRVMKKVDGDGDGSVSYKELLHFCFGANAAAVVATPVKAQLAALFEAAAAKGLDLTQCFAHFDKDGSNEITTTEFATALKELAFTGVDDDLIAAIVAQLDTNGDGKIALDEFIALATPRTQATMRANAAPHTRLKTMLTKAVAQGVDVRRAFEHFDAAGSGVVSYGDFEAALRQLGGNHVWSPKEIELILGHLDKDQSKTISLEEFCAFLGLPPAPLEARFCALLAKAVSQGVSVAQSFAHFDPAGVGFVTPAAFRERLAHLSLGEAPPDEADRLFASINRSGTGEITVAELGEFLGGKACAGGDVVIPLPPIEKLRGLFDKANAAGVDVQSAFAAFDKDKDGSVSREEFAAALVELGFGELSAADVASLQATLDKDGSGTISLAEFQALYPQPLTPPLERLRVFLHSARAQGVDLTGAFGHFDKDGDGSITHAEFDLAMAELKLGAFSAADYAAVKAALDKDQSGTISLSEFAALYDDVPAQKALTPRTEPPPKSPLERLRDLLRTAQAQGVDPVASFGHFDKNGDGSITYAEFSAALGELRLGDLSPDDVAALHTALDASGTGVITLQEFRKLYVPAGIDELRRLLRNAQEHGIDVDAAFTHFDADGDGTITRDEFATGLKGLGLGPLADADVATMLAAVDNDSSGTIVLAEFRALYTQPAAQQPASVRKAETPRPGPTLATEAAPSATAATEAPSVSLLRRGLHAAVTRGMDLARVLASHDSDATGSLSYGEFDASLLELEVKELTEADVVALREVLDPSGSGRIAVAVIVGIENEQATTAAPASSRAGATASDGMEKAKAALTRARESGVNIDQAIAPLDKDGSGTVARAEFEAAVKALGIADLSDADVAALANALATDGMVSVVAFKQLYAKPRLVRKPSVGATARKPRAKTPADTAAEPPVSEAARSAMASSPNATAPSAETNASVAGNEPLVSEGNSAIVIGITREPTPAVTALVEALQKAKAKGVNIDEAFAPFDKEGSGTISCSNFVAGMEMLDLDGCSQEQIGEVRTWLDVESTGSISLAELKKLYTPPRKSKPPPRLGVRKPTATTVQKSQTIPRLNLAKTKALEKQHTDPSIPVTSTVPATTPAAVVEDSKPATAKPATTRPASTKPEVVEATTKPLPPSTKATMESTSAKAPAARAFADQTSTPAPSKQSPPAVAAAEGRGDAPSCATEHPVTSSRPSAPTSNVVPQTKSAATETTPVDYRFSPEPSIRLVEMKLRRAAVAAAARGLRAPALLHKYTEPATAEILRVHFVEFLMELGLALVDDLGSTGCVADAPAHMHDKVYARQLERLRQYKKAQERATSRAQRDLVHAASLSNSARPTSHAQAAATVDAFMAHKNKMLQLVQYYREGHKQALVQALLRDHVTTTLHVHPSFGSLLFFEVPVRNPYGHAERFRIEWADAELQLVTDAAEWAYYRAHVPRAVEVPHAPSSPVERDMVDALHELLLEAGDHVLLPFRFLSLALRPADRTIAVAIKSVAHGHTVAAVQVHVHGAPFVCHRTHRYHHPALSILRRCLKWVPPPADDDNQREDQPAEKFIMCPDPNVLVETAPVERPFAPQDIFIKCRVAEYPAAGEFYLLLYDDMYHATLHEIWRICIQSMLRYTPSPADRAVALRRLDLHATMGQGVQTELIVKGDTMPRRVSCFSTQPLELQFNPSGIFQLIPHAFNRIEVRFCSMAVRAKQITVNVVGGPLARFSSRHSLIDVDAHELVGSWLLNTTVEAPVVTKVFDVTLPTGVPVLKKISYCNPWEDNRSFMLRSSDPAVMKPREPRLQLRGNGDGFLRLAFARHSVPCTKQVYLFINDHQEQNEECLLFHLTWSDALSASLS</sequence>
<reference evidence="4 5" key="1">
    <citation type="journal article" date="2014" name="Genome Biol. Evol.">
        <title>The secreted proteins of Achlya hypogyna and Thraustotheca clavata identify the ancestral oomycete secretome and reveal gene acquisitions by horizontal gene transfer.</title>
        <authorList>
            <person name="Misner I."/>
            <person name="Blouin N."/>
            <person name="Leonard G."/>
            <person name="Richards T.A."/>
            <person name="Lane C.E."/>
        </authorList>
    </citation>
    <scope>NUCLEOTIDE SEQUENCE [LARGE SCALE GENOMIC DNA]</scope>
    <source>
        <strain evidence="4 5">ATCC 48635</strain>
    </source>
</reference>
<feature type="region of interest" description="Disordered" evidence="2">
    <location>
        <begin position="910"/>
        <end position="932"/>
    </location>
</feature>
<dbReference type="PANTHER" id="PTHR31043">
    <property type="entry name" value="NEPHROCYSTIN-4"/>
    <property type="match status" value="1"/>
</dbReference>
<feature type="domain" description="EF-hand" evidence="3">
    <location>
        <begin position="2198"/>
        <end position="2233"/>
    </location>
</feature>
<proteinExistence type="predicted"/>
<dbReference type="InterPro" id="IPR058765">
    <property type="entry name" value="NPHP4_C2-like"/>
</dbReference>
<dbReference type="Pfam" id="PF26015">
    <property type="entry name" value="Ig_NPH4_3rd"/>
    <property type="match status" value="1"/>
</dbReference>
<feature type="compositionally biased region" description="Polar residues" evidence="2">
    <location>
        <begin position="363"/>
        <end position="374"/>
    </location>
</feature>
<feature type="domain" description="EF-hand" evidence="3">
    <location>
        <begin position="1393"/>
        <end position="1416"/>
    </location>
</feature>
<feature type="compositionally biased region" description="Low complexity" evidence="2">
    <location>
        <begin position="2733"/>
        <end position="2770"/>
    </location>
</feature>
<evidence type="ECO:0000256" key="1">
    <source>
        <dbReference type="ARBA" id="ARBA00022837"/>
    </source>
</evidence>
<feature type="region of interest" description="Disordered" evidence="2">
    <location>
        <begin position="2536"/>
        <end position="2587"/>
    </location>
</feature>
<dbReference type="Pfam" id="PF13833">
    <property type="entry name" value="EF-hand_8"/>
    <property type="match status" value="1"/>
</dbReference>
<dbReference type="Pfam" id="PF26190">
    <property type="entry name" value="Ig_NPHP4_1st"/>
    <property type="match status" value="1"/>
</dbReference>
<feature type="domain" description="EF-hand" evidence="3">
    <location>
        <begin position="1558"/>
        <end position="1593"/>
    </location>
</feature>
<feature type="domain" description="EF-hand" evidence="3">
    <location>
        <begin position="2621"/>
        <end position="2656"/>
    </location>
</feature>
<dbReference type="GO" id="GO:0090090">
    <property type="term" value="P:negative regulation of canonical Wnt signaling pathway"/>
    <property type="evidence" value="ECO:0007669"/>
    <property type="project" value="InterPro"/>
</dbReference>
<feature type="region of interest" description="Disordered" evidence="2">
    <location>
        <begin position="1"/>
        <end position="448"/>
    </location>
</feature>
<dbReference type="InterPro" id="IPR058687">
    <property type="entry name" value="Ig_NPHP4_1st"/>
</dbReference>
<dbReference type="SMART" id="SM00054">
    <property type="entry name" value="EFh"/>
    <property type="match status" value="24"/>
</dbReference>
<feature type="compositionally biased region" description="Polar residues" evidence="2">
    <location>
        <begin position="2803"/>
        <end position="2814"/>
    </location>
</feature>
<feature type="domain" description="EF-hand" evidence="3">
    <location>
        <begin position="1646"/>
        <end position="1681"/>
    </location>
</feature>
<feature type="compositionally biased region" description="Low complexity" evidence="2">
    <location>
        <begin position="337"/>
        <end position="353"/>
    </location>
</feature>
<feature type="region of interest" description="Disordered" evidence="2">
    <location>
        <begin position="2687"/>
        <end position="2864"/>
    </location>
</feature>
<feature type="compositionally biased region" description="Polar residues" evidence="2">
    <location>
        <begin position="236"/>
        <end position="246"/>
    </location>
</feature>
<feature type="compositionally biased region" description="Basic residues" evidence="2">
    <location>
        <begin position="395"/>
        <end position="411"/>
    </location>
</feature>
<organism evidence="4 5">
    <name type="scientific">Achlya hypogyna</name>
    <name type="common">Oomycete</name>
    <name type="synonym">Protoachlya hypogyna</name>
    <dbReference type="NCBI Taxonomy" id="1202772"/>
    <lineage>
        <taxon>Eukaryota</taxon>
        <taxon>Sar</taxon>
        <taxon>Stramenopiles</taxon>
        <taxon>Oomycota</taxon>
        <taxon>Saprolegniomycetes</taxon>
        <taxon>Saprolegniales</taxon>
        <taxon>Achlyaceae</taxon>
        <taxon>Achlya</taxon>
    </lineage>
</organism>
<dbReference type="PROSITE" id="PS00018">
    <property type="entry name" value="EF_HAND_1"/>
    <property type="match status" value="20"/>
</dbReference>
<dbReference type="FunFam" id="1.10.238.10:FF:000001">
    <property type="entry name" value="Calmodulin 1"/>
    <property type="match status" value="1"/>
</dbReference>
<feature type="domain" description="EF-hand" evidence="3">
    <location>
        <begin position="1610"/>
        <end position="1645"/>
    </location>
</feature>
<keyword evidence="5" id="KW-1185">Reference proteome</keyword>
<feature type="compositionally biased region" description="Basic and acidic residues" evidence="2">
    <location>
        <begin position="27"/>
        <end position="40"/>
    </location>
</feature>
<feature type="domain" description="EF-hand" evidence="3">
    <location>
        <begin position="1738"/>
        <end position="1773"/>
    </location>
</feature>
<keyword evidence="1" id="KW-0106">Calcium</keyword>
<dbReference type="InterPro" id="IPR018247">
    <property type="entry name" value="EF_Hand_1_Ca_BS"/>
</dbReference>
<dbReference type="Pfam" id="PF13499">
    <property type="entry name" value="EF-hand_7"/>
    <property type="match status" value="8"/>
</dbReference>
<dbReference type="Pfam" id="PF00036">
    <property type="entry name" value="EF-hand_1"/>
    <property type="match status" value="1"/>
</dbReference>
<feature type="domain" description="EF-hand" evidence="3">
    <location>
        <begin position="1832"/>
        <end position="1867"/>
    </location>
</feature>
<feature type="compositionally biased region" description="Low complexity" evidence="2">
    <location>
        <begin position="2334"/>
        <end position="2346"/>
    </location>
</feature>
<dbReference type="Pfam" id="PF26186">
    <property type="entry name" value="NPHP4_C2_3rd"/>
    <property type="match status" value="1"/>
</dbReference>
<comment type="caution">
    <text evidence="4">The sequence shown here is derived from an EMBL/GenBank/DDBJ whole genome shotgun (WGS) entry which is preliminary data.</text>
</comment>
<dbReference type="GO" id="GO:0097730">
    <property type="term" value="C:non-motile cilium"/>
    <property type="evidence" value="ECO:0007669"/>
    <property type="project" value="InterPro"/>
</dbReference>
<dbReference type="GO" id="GO:0005856">
    <property type="term" value="C:cytoskeleton"/>
    <property type="evidence" value="ECO:0007669"/>
    <property type="project" value="InterPro"/>
</dbReference>
<feature type="compositionally biased region" description="Polar residues" evidence="2">
    <location>
        <begin position="2835"/>
        <end position="2860"/>
    </location>
</feature>